<keyword evidence="2 7" id="KW-0813">Transport</keyword>
<evidence type="ECO:0000256" key="3">
    <source>
        <dbReference type="ARBA" id="ARBA00022692"/>
    </source>
</evidence>
<dbReference type="ExpressionAtlas" id="A0A1D6PLJ5">
    <property type="expression patterns" value="baseline and differential"/>
</dbReference>
<protein>
    <submittedName>
        <fullName evidence="8">Aquaporin TIP3.1</fullName>
    </submittedName>
</protein>
<dbReference type="InterPro" id="IPR023271">
    <property type="entry name" value="Aquaporin-like"/>
</dbReference>
<dbReference type="InterPro" id="IPR034294">
    <property type="entry name" value="Aquaporin_transptr"/>
</dbReference>
<gene>
    <name evidence="8" type="ORF">ZEAMMB73_Zm00001d048520</name>
</gene>
<keyword evidence="5" id="KW-1133">Transmembrane helix</keyword>
<dbReference type="PANTHER" id="PTHR45665:SF18">
    <property type="entry name" value="AQUAPORIN TIP3.1"/>
    <property type="match status" value="1"/>
</dbReference>
<dbReference type="InterPro" id="IPR022357">
    <property type="entry name" value="MIP_CS"/>
</dbReference>
<dbReference type="AlphaFoldDB" id="A0A1D6PLJ5"/>
<dbReference type="EMBL" id="CM000785">
    <property type="protein sequence ID" value="AQL10081.1"/>
    <property type="molecule type" value="Genomic_DNA"/>
</dbReference>
<comment type="similarity">
    <text evidence="7">Belongs to the MIP/aquaporin (TC 1.A.8) family.</text>
</comment>
<evidence type="ECO:0000313" key="8">
    <source>
        <dbReference type="EMBL" id="AQL10081.1"/>
    </source>
</evidence>
<sequence length="185" mass="18733">MNMIRAVRRRFTVGHLATAKDPATLRHAAAELLATAIFVFAAEGATLSLGRMHHHDKGGGGLVAVALAHALALAAAVGCAANISGGHVNPAVTFGAGALAAPLAVGLLAGANVLACGALEGAVMNPARAFGPAVVGSRRWRHQWVYWVGPMVGAGLSGVVYEHLVAGPAAEEEEPAPSCGDRRRA</sequence>
<reference evidence="8" key="1">
    <citation type="submission" date="2015-12" db="EMBL/GenBank/DDBJ databases">
        <title>Update maize B73 reference genome by single molecule sequencing technologies.</title>
        <authorList>
            <consortium name="Maize Genome Sequencing Project"/>
            <person name="Ware D."/>
        </authorList>
    </citation>
    <scope>NUCLEOTIDE SEQUENCE</scope>
    <source>
        <tissue evidence="8">Seedling</tissue>
    </source>
</reference>
<name>A0A1D6PLJ5_MAIZE</name>
<dbReference type="SUPFAM" id="SSF81338">
    <property type="entry name" value="Aquaporin-like"/>
    <property type="match status" value="1"/>
</dbReference>
<dbReference type="GO" id="GO:0016020">
    <property type="term" value="C:membrane"/>
    <property type="evidence" value="ECO:0007669"/>
    <property type="project" value="UniProtKB-SubCell"/>
</dbReference>
<keyword evidence="4" id="KW-0677">Repeat</keyword>
<evidence type="ECO:0000256" key="6">
    <source>
        <dbReference type="ARBA" id="ARBA00023136"/>
    </source>
</evidence>
<accession>A0A1D6PLJ5</accession>
<dbReference type="GO" id="GO:0015267">
    <property type="term" value="F:channel activity"/>
    <property type="evidence" value="ECO:0007669"/>
    <property type="project" value="InterPro"/>
</dbReference>
<evidence type="ECO:0000256" key="2">
    <source>
        <dbReference type="ARBA" id="ARBA00022448"/>
    </source>
</evidence>
<dbReference type="PRINTS" id="PR00783">
    <property type="entry name" value="MINTRINSICP"/>
</dbReference>
<keyword evidence="3 7" id="KW-0812">Transmembrane</keyword>
<keyword evidence="6" id="KW-0472">Membrane</keyword>
<evidence type="ECO:0000256" key="7">
    <source>
        <dbReference type="RuleBase" id="RU000477"/>
    </source>
</evidence>
<dbReference type="InterPro" id="IPR000425">
    <property type="entry name" value="MIP"/>
</dbReference>
<dbReference type="Gene3D" id="1.20.1080.10">
    <property type="entry name" value="Glycerol uptake facilitator protein"/>
    <property type="match status" value="2"/>
</dbReference>
<proteinExistence type="inferred from homology"/>
<comment type="subcellular location">
    <subcellularLocation>
        <location evidence="1">Membrane</location>
        <topology evidence="1">Multi-pass membrane protein</topology>
    </subcellularLocation>
</comment>
<organism evidence="8">
    <name type="scientific">Zea mays</name>
    <name type="common">Maize</name>
    <dbReference type="NCBI Taxonomy" id="4577"/>
    <lineage>
        <taxon>Eukaryota</taxon>
        <taxon>Viridiplantae</taxon>
        <taxon>Streptophyta</taxon>
        <taxon>Embryophyta</taxon>
        <taxon>Tracheophyta</taxon>
        <taxon>Spermatophyta</taxon>
        <taxon>Magnoliopsida</taxon>
        <taxon>Liliopsida</taxon>
        <taxon>Poales</taxon>
        <taxon>Poaceae</taxon>
        <taxon>PACMAD clade</taxon>
        <taxon>Panicoideae</taxon>
        <taxon>Andropogonodae</taxon>
        <taxon>Andropogoneae</taxon>
        <taxon>Tripsacinae</taxon>
        <taxon>Zea</taxon>
    </lineage>
</organism>
<evidence type="ECO:0000256" key="5">
    <source>
        <dbReference type="ARBA" id="ARBA00022989"/>
    </source>
</evidence>
<evidence type="ECO:0000256" key="1">
    <source>
        <dbReference type="ARBA" id="ARBA00004141"/>
    </source>
</evidence>
<dbReference type="Pfam" id="PF00230">
    <property type="entry name" value="MIP"/>
    <property type="match status" value="2"/>
</dbReference>
<dbReference type="PROSITE" id="PS00221">
    <property type="entry name" value="MIP"/>
    <property type="match status" value="1"/>
</dbReference>
<evidence type="ECO:0000256" key="4">
    <source>
        <dbReference type="ARBA" id="ARBA00022737"/>
    </source>
</evidence>
<dbReference type="PANTHER" id="PTHR45665">
    <property type="entry name" value="AQUAPORIN-8"/>
    <property type="match status" value="1"/>
</dbReference>